<dbReference type="RefSeq" id="XP_031853846.1">
    <property type="nucleotide sequence ID" value="XM_031997955.1"/>
</dbReference>
<reference evidence="8 9" key="1">
    <citation type="submission" date="2019-09" db="EMBL/GenBank/DDBJ databases">
        <authorList>
            <person name="Brejova B."/>
        </authorList>
    </citation>
    <scope>NUCLEOTIDE SEQUENCE [LARGE SCALE GENOMIC DNA]</scope>
</reference>
<protein>
    <recommendedName>
        <fullName evidence="5">Histone-lysine N-methyltransferase SET5</fullName>
    </recommendedName>
    <alternativeName>
        <fullName evidence="4">SET domain-containing protein 5</fullName>
    </alternativeName>
</protein>
<name>A0A5E8BJW0_9ASCO</name>
<dbReference type="SUPFAM" id="SSF82199">
    <property type="entry name" value="SET domain"/>
    <property type="match status" value="1"/>
</dbReference>
<dbReference type="PANTHER" id="PTHR46402:SF2">
    <property type="entry name" value="HISTONE-LYSINE N-TRIMETHYLTRANSFERASE SMYD5"/>
    <property type="match status" value="1"/>
</dbReference>
<dbReference type="InterPro" id="IPR046341">
    <property type="entry name" value="SET_dom_sf"/>
</dbReference>
<dbReference type="Gene3D" id="6.10.140.2220">
    <property type="match status" value="1"/>
</dbReference>
<keyword evidence="9" id="KW-1185">Reference proteome</keyword>
<dbReference type="Pfam" id="PF00856">
    <property type="entry name" value="SET"/>
    <property type="match status" value="1"/>
</dbReference>
<feature type="domain" description="SET" evidence="7">
    <location>
        <begin position="101"/>
        <end position="407"/>
    </location>
</feature>
<dbReference type="Proteomes" id="UP000398389">
    <property type="component" value="Unassembled WGS sequence"/>
</dbReference>
<keyword evidence="2" id="KW-0808">Transferase</keyword>
<dbReference type="GeneID" id="43582055"/>
<comment type="catalytic activity">
    <reaction evidence="6">
        <text>L-lysyl-[histone] + S-adenosyl-L-methionine = N(6)-methyl-L-lysyl-[histone] + S-adenosyl-L-homocysteine + H(+)</text>
        <dbReference type="Rhea" id="RHEA:10024"/>
        <dbReference type="Rhea" id="RHEA-COMP:9845"/>
        <dbReference type="Rhea" id="RHEA-COMP:9846"/>
        <dbReference type="ChEBI" id="CHEBI:15378"/>
        <dbReference type="ChEBI" id="CHEBI:29969"/>
        <dbReference type="ChEBI" id="CHEBI:57856"/>
        <dbReference type="ChEBI" id="CHEBI:59789"/>
        <dbReference type="ChEBI" id="CHEBI:61929"/>
    </reaction>
    <physiologicalReaction direction="left-to-right" evidence="6">
        <dbReference type="Rhea" id="RHEA:10025"/>
    </physiologicalReaction>
</comment>
<evidence type="ECO:0000313" key="9">
    <source>
        <dbReference type="Proteomes" id="UP000398389"/>
    </source>
</evidence>
<dbReference type="PROSITE" id="PS50280">
    <property type="entry name" value="SET"/>
    <property type="match status" value="1"/>
</dbReference>
<sequence>MATNESPHDRQIVLAAIDVWQQDKRFDNLSTDKLYRVILKNKPEWRPASLDDEAAFTPERLHKCLADANMTPDRFEPQSYASKIVSKFPVPYLVIPSSASSWIDVRPIVSSDPSASDSKYKGKGVFAKTEIPKDKTIWTETALFSVPSVSSVPHMRAGNACAHCGTVFARALGTVGCTQCEARFCGTKCRAAATSSMAHAATWHVGTKLSKTAQIGPKAWRKYEDMCSGAASKDKNNEAATESAWAAGYAVGMVLVRLAAEAQKSLEGALKLQEQFEAMATVGQDVRQAHAAGAGSNAASRSLFASEQEELVLKDGYNLLSKAITKAFSLDENTPGKLTYSYDRYLHNIGTWNLNNIKHCVFLIQSNLNHSCEPNSKTVFGNTTLDPISIVALRDISADEELTISYVDPSLDYPARQRQLKGNWGFQCECSRCVREKPSYEVDIDADGNIIEENA</sequence>
<evidence type="ECO:0000256" key="6">
    <source>
        <dbReference type="ARBA" id="ARBA00048619"/>
    </source>
</evidence>
<accession>A0A5E8BJW0</accession>
<keyword evidence="3" id="KW-0949">S-adenosyl-L-methionine</keyword>
<evidence type="ECO:0000256" key="1">
    <source>
        <dbReference type="ARBA" id="ARBA00022603"/>
    </source>
</evidence>
<dbReference type="OrthoDB" id="438641at2759"/>
<organism evidence="8 9">
    <name type="scientific">Magnusiomyces paraingens</name>
    <dbReference type="NCBI Taxonomy" id="2606893"/>
    <lineage>
        <taxon>Eukaryota</taxon>
        <taxon>Fungi</taxon>
        <taxon>Dikarya</taxon>
        <taxon>Ascomycota</taxon>
        <taxon>Saccharomycotina</taxon>
        <taxon>Dipodascomycetes</taxon>
        <taxon>Dipodascales</taxon>
        <taxon>Dipodascaceae</taxon>
        <taxon>Magnusiomyces</taxon>
    </lineage>
</organism>
<dbReference type="InterPro" id="IPR001214">
    <property type="entry name" value="SET_dom"/>
</dbReference>
<keyword evidence="1" id="KW-0489">Methyltransferase</keyword>
<evidence type="ECO:0000256" key="4">
    <source>
        <dbReference type="ARBA" id="ARBA00042380"/>
    </source>
</evidence>
<dbReference type="GO" id="GO:0042799">
    <property type="term" value="F:histone H4K20 methyltransferase activity"/>
    <property type="evidence" value="ECO:0007669"/>
    <property type="project" value="TreeGrafter"/>
</dbReference>
<evidence type="ECO:0000256" key="3">
    <source>
        <dbReference type="ARBA" id="ARBA00022691"/>
    </source>
</evidence>
<evidence type="ECO:0000256" key="2">
    <source>
        <dbReference type="ARBA" id="ARBA00022679"/>
    </source>
</evidence>
<dbReference type="CDD" id="cd20071">
    <property type="entry name" value="SET_SMYD"/>
    <property type="match status" value="1"/>
</dbReference>
<dbReference type="GO" id="GO:0045814">
    <property type="term" value="P:negative regulation of gene expression, epigenetic"/>
    <property type="evidence" value="ECO:0007669"/>
    <property type="project" value="TreeGrafter"/>
</dbReference>
<evidence type="ECO:0000256" key="5">
    <source>
        <dbReference type="ARBA" id="ARBA00044528"/>
    </source>
</evidence>
<dbReference type="EMBL" id="CABVLU010000002">
    <property type="protein sequence ID" value="VVT51860.1"/>
    <property type="molecule type" value="Genomic_DNA"/>
</dbReference>
<dbReference type="Gene3D" id="2.170.270.10">
    <property type="entry name" value="SET domain"/>
    <property type="match status" value="1"/>
</dbReference>
<evidence type="ECO:0000259" key="7">
    <source>
        <dbReference type="PROSITE" id="PS50280"/>
    </source>
</evidence>
<dbReference type="PANTHER" id="PTHR46402">
    <property type="entry name" value="SET AND MYND DOMAIN-CONTAINING PROTEIN 5"/>
    <property type="match status" value="1"/>
</dbReference>
<dbReference type="Gene3D" id="1.10.220.160">
    <property type="match status" value="1"/>
</dbReference>
<dbReference type="AlphaFoldDB" id="A0A5E8BJW0"/>
<dbReference type="GO" id="GO:0032259">
    <property type="term" value="P:methylation"/>
    <property type="evidence" value="ECO:0007669"/>
    <property type="project" value="UniProtKB-KW"/>
</dbReference>
<evidence type="ECO:0000313" key="8">
    <source>
        <dbReference type="EMBL" id="VVT51860.1"/>
    </source>
</evidence>
<proteinExistence type="predicted"/>
<gene>
    <name evidence="8" type="ORF">SAPINGB_P003237</name>
</gene>